<dbReference type="Gene3D" id="3.40.50.12820">
    <property type="match status" value="1"/>
</dbReference>
<dbReference type="PANTHER" id="PTHR43352:SF1">
    <property type="entry name" value="ANTHRANILATE--COA LIGASE"/>
    <property type="match status" value="1"/>
</dbReference>
<organism evidence="4 5">
    <name type="scientific">Sagittula salina</name>
    <dbReference type="NCBI Taxonomy" id="2820268"/>
    <lineage>
        <taxon>Bacteria</taxon>
        <taxon>Pseudomonadati</taxon>
        <taxon>Pseudomonadota</taxon>
        <taxon>Alphaproteobacteria</taxon>
        <taxon>Rhodobacterales</taxon>
        <taxon>Roseobacteraceae</taxon>
        <taxon>Sagittula</taxon>
    </lineage>
</organism>
<dbReference type="Gene3D" id="2.30.38.10">
    <property type="entry name" value="Luciferase, Domain 3"/>
    <property type="match status" value="1"/>
</dbReference>
<dbReference type="Gene3D" id="3.40.50.980">
    <property type="match status" value="1"/>
</dbReference>
<dbReference type="AlphaFoldDB" id="A0A940MRL8"/>
<dbReference type="Proteomes" id="UP000675940">
    <property type="component" value="Unassembled WGS sequence"/>
</dbReference>
<dbReference type="InterPro" id="IPR045851">
    <property type="entry name" value="AMP-bd_C_sf"/>
</dbReference>
<keyword evidence="1 4" id="KW-0436">Ligase</keyword>
<dbReference type="SUPFAM" id="SSF56801">
    <property type="entry name" value="Acetyl-CoA synthetase-like"/>
    <property type="match status" value="1"/>
</dbReference>
<dbReference type="Gene3D" id="3.30.300.30">
    <property type="match status" value="1"/>
</dbReference>
<evidence type="ECO:0000313" key="5">
    <source>
        <dbReference type="Proteomes" id="UP000675940"/>
    </source>
</evidence>
<dbReference type="GO" id="GO:0005524">
    <property type="term" value="F:ATP binding"/>
    <property type="evidence" value="ECO:0007669"/>
    <property type="project" value="InterPro"/>
</dbReference>
<dbReference type="Pfam" id="PF13193">
    <property type="entry name" value="AMP-binding_C"/>
    <property type="match status" value="1"/>
</dbReference>
<reference evidence="4" key="1">
    <citation type="submission" date="2021-03" db="EMBL/GenBank/DDBJ databases">
        <title>Sagittula salina sp. nov. strain M10.9X isolated from the marine waste.</title>
        <authorList>
            <person name="Satari L."/>
            <person name="Molina-Menor E."/>
            <person name="Vidal-Verdu A."/>
            <person name="Pascual J."/>
            <person name="Pereto J."/>
            <person name="Porcar M."/>
        </authorList>
    </citation>
    <scope>NUCLEOTIDE SEQUENCE</scope>
    <source>
        <strain evidence="4">M10.9X</strain>
    </source>
</reference>
<sequence length="532" mass="57708">MTANENAAVYFVDRHVAEGRGGNVAFREAAGKRRDLTYGRLAERSDLVAGGLERLGIHPEQRIACLVLDQIEYPELFWGALKAQVVPIALNTLLTAETYDFILRDSRAVALFVSAELYDVVQPVLANNPVLRQVVVIGDTVPEGALSWDAMLSGASPRKAATVGEDECAFWLYSSGSTGQPKGVRHVHGALKATADTYGAQVLGIREDDVVYSVAKIFFAYGLGNAMTFPMSVGATTVLFHGRPLPEVAAGIIRDEKPSIFCGVPTLYAAMVHWLEKNGVPEHCLRCCISAGEALPEEVGRAWGKLWGGDILDGVGSTEMLHIFLSNRPGDVVYGTSGVAVPGYDLRCVDEEGTEIKPGGVGELLVRGASAAEGYWNKRSKSRTTFEGEWTRTGDKYEITEAGRFVYCGRTDDMFKVSGIWVSPFEVEQALVSHPGVLEAAVVPFRDADDLEKPKAFVVLKDGTEPAAVTAELKEFVKAKVGAWKYPRWVEVLDDLPKTATGKIQRFKLRGRAPCDDLHAADTKNAQKEGAA</sequence>
<dbReference type="InterPro" id="IPR025110">
    <property type="entry name" value="AMP-bd_C"/>
</dbReference>
<evidence type="ECO:0000256" key="1">
    <source>
        <dbReference type="ARBA" id="ARBA00022598"/>
    </source>
</evidence>
<dbReference type="GO" id="GO:0016878">
    <property type="term" value="F:acid-thiol ligase activity"/>
    <property type="evidence" value="ECO:0007669"/>
    <property type="project" value="TreeGrafter"/>
</dbReference>
<dbReference type="PANTHER" id="PTHR43352">
    <property type="entry name" value="ACETYL-COA SYNTHETASE"/>
    <property type="match status" value="1"/>
</dbReference>
<gene>
    <name evidence="4" type="ORF">J5474_16685</name>
</gene>
<dbReference type="InterPro" id="IPR000873">
    <property type="entry name" value="AMP-dep_synth/lig_dom"/>
</dbReference>
<accession>A0A940MRL8</accession>
<proteinExistence type="predicted"/>
<evidence type="ECO:0000259" key="3">
    <source>
        <dbReference type="Pfam" id="PF13193"/>
    </source>
</evidence>
<comment type="caution">
    <text evidence="4">The sequence shown here is derived from an EMBL/GenBank/DDBJ whole genome shotgun (WGS) entry which is preliminary data.</text>
</comment>
<name>A0A940MRL8_9RHOB</name>
<keyword evidence="5" id="KW-1185">Reference proteome</keyword>
<dbReference type="GO" id="GO:0016405">
    <property type="term" value="F:CoA-ligase activity"/>
    <property type="evidence" value="ECO:0007669"/>
    <property type="project" value="InterPro"/>
</dbReference>
<dbReference type="GO" id="GO:0044550">
    <property type="term" value="P:secondary metabolite biosynthetic process"/>
    <property type="evidence" value="ECO:0007669"/>
    <property type="project" value="TreeGrafter"/>
</dbReference>
<dbReference type="NCBIfam" id="TIGR02262">
    <property type="entry name" value="benz_CoA_lig"/>
    <property type="match status" value="1"/>
</dbReference>
<dbReference type="EMBL" id="JAGISH010000010">
    <property type="protein sequence ID" value="MBP0484119.1"/>
    <property type="molecule type" value="Genomic_DNA"/>
</dbReference>
<feature type="domain" description="AMP-dependent synthetase/ligase" evidence="2">
    <location>
        <begin position="15"/>
        <end position="376"/>
    </location>
</feature>
<dbReference type="Pfam" id="PF00501">
    <property type="entry name" value="AMP-binding"/>
    <property type="match status" value="1"/>
</dbReference>
<evidence type="ECO:0000259" key="2">
    <source>
        <dbReference type="Pfam" id="PF00501"/>
    </source>
</evidence>
<dbReference type="RefSeq" id="WP_209362165.1">
    <property type="nucleotide sequence ID" value="NZ_JAGISH010000010.1"/>
</dbReference>
<dbReference type="InterPro" id="IPR011957">
    <property type="entry name" value="Benz_CoA_lig"/>
</dbReference>
<protein>
    <submittedName>
        <fullName evidence="4">Benzoate-CoA ligase family protein</fullName>
    </submittedName>
</protein>
<feature type="domain" description="AMP-binding enzyme C-terminal" evidence="3">
    <location>
        <begin position="426"/>
        <end position="503"/>
    </location>
</feature>
<evidence type="ECO:0000313" key="4">
    <source>
        <dbReference type="EMBL" id="MBP0484119.1"/>
    </source>
</evidence>